<gene>
    <name evidence="5 6" type="primary">queF</name>
    <name evidence="6" type="ORF">KDI_05140</name>
</gene>
<dbReference type="PANTHER" id="PTHR34354">
    <property type="entry name" value="NADPH-DEPENDENT 7-CYANO-7-DEAZAGUANINE REDUCTASE"/>
    <property type="match status" value="1"/>
</dbReference>
<dbReference type="Gene3D" id="3.30.1130.10">
    <property type="match status" value="1"/>
</dbReference>
<feature type="binding site" evidence="5">
    <location>
        <begin position="70"/>
        <end position="72"/>
    </location>
    <ligand>
        <name>substrate</name>
    </ligand>
</feature>
<dbReference type="GO" id="GO:0008616">
    <property type="term" value="P:tRNA queuosine(34) biosynthetic process"/>
    <property type="evidence" value="ECO:0007669"/>
    <property type="project" value="UniProtKB-UniRule"/>
</dbReference>
<keyword evidence="7" id="KW-1185">Reference proteome</keyword>
<evidence type="ECO:0000313" key="7">
    <source>
        <dbReference type="Proteomes" id="UP000322530"/>
    </source>
</evidence>
<evidence type="ECO:0000256" key="4">
    <source>
        <dbReference type="ARBA" id="ARBA00023002"/>
    </source>
</evidence>
<dbReference type="NCBIfam" id="TIGR03139">
    <property type="entry name" value="QueF-II"/>
    <property type="match status" value="1"/>
</dbReference>
<feature type="binding site" evidence="5">
    <location>
        <begin position="89"/>
        <end position="90"/>
    </location>
    <ligand>
        <name>substrate</name>
    </ligand>
</feature>
<evidence type="ECO:0000256" key="2">
    <source>
        <dbReference type="ARBA" id="ARBA00022785"/>
    </source>
</evidence>
<comment type="pathway">
    <text evidence="5">tRNA modification; tRNA-queuosine biosynthesis.</text>
</comment>
<evidence type="ECO:0000313" key="6">
    <source>
        <dbReference type="EMBL" id="GCF06950.1"/>
    </source>
</evidence>
<keyword evidence="3 5" id="KW-0521">NADP</keyword>
<dbReference type="UniPathway" id="UPA00392"/>
<reference evidence="6 7" key="1">
    <citation type="submission" date="2019-01" db="EMBL/GenBank/DDBJ databases">
        <title>Draft genome sequence of Dictyobacter sp. Uno17.</title>
        <authorList>
            <person name="Wang C.M."/>
            <person name="Zheng Y."/>
            <person name="Sakai Y."/>
            <person name="Abe K."/>
            <person name="Yokota A."/>
            <person name="Yabe S."/>
        </authorList>
    </citation>
    <scope>NUCLEOTIDE SEQUENCE [LARGE SCALE GENOMIC DNA]</scope>
    <source>
        <strain evidence="6 7">Uno17</strain>
    </source>
</reference>
<protein>
    <recommendedName>
        <fullName evidence="5">NADPH-dependent 7-cyano-7-deazaguanine reductase</fullName>
        <ecNumber evidence="5">1.7.1.13</ecNumber>
    </recommendedName>
    <alternativeName>
        <fullName evidence="5">7-cyano-7-carbaguanine reductase</fullName>
    </alternativeName>
    <alternativeName>
        <fullName evidence="5">NADPH-dependent nitrile oxidoreductase</fullName>
    </alternativeName>
    <alternativeName>
        <fullName evidence="5">PreQ(0) reductase</fullName>
    </alternativeName>
</protein>
<comment type="similarity">
    <text evidence="5">Belongs to the GTP cyclohydrolase I family. QueF type 1 subfamily.</text>
</comment>
<dbReference type="Pfam" id="PF14489">
    <property type="entry name" value="QueF"/>
    <property type="match status" value="1"/>
</dbReference>
<dbReference type="InterPro" id="IPR029500">
    <property type="entry name" value="QueF"/>
</dbReference>
<dbReference type="InterPro" id="IPR016856">
    <property type="entry name" value="QueF_type1"/>
</dbReference>
<dbReference type="GO" id="GO:0033739">
    <property type="term" value="F:preQ1 synthase activity"/>
    <property type="evidence" value="ECO:0007669"/>
    <property type="project" value="UniProtKB-UniRule"/>
</dbReference>
<accession>A0A5A5T673</accession>
<keyword evidence="1 5" id="KW-0963">Cytoplasm</keyword>
<dbReference type="RefSeq" id="WP_149400001.1">
    <property type="nucleotide sequence ID" value="NZ_BIXY01000004.1"/>
</dbReference>
<dbReference type="GO" id="GO:0005737">
    <property type="term" value="C:cytoplasm"/>
    <property type="evidence" value="ECO:0007669"/>
    <property type="project" value="UniProtKB-SubCell"/>
</dbReference>
<dbReference type="PANTHER" id="PTHR34354:SF1">
    <property type="entry name" value="NADPH-DEPENDENT 7-CYANO-7-DEAZAGUANINE REDUCTASE"/>
    <property type="match status" value="1"/>
</dbReference>
<organism evidence="6 7">
    <name type="scientific">Dictyobacter arantiisoli</name>
    <dbReference type="NCBI Taxonomy" id="2014874"/>
    <lineage>
        <taxon>Bacteria</taxon>
        <taxon>Bacillati</taxon>
        <taxon>Chloroflexota</taxon>
        <taxon>Ktedonobacteria</taxon>
        <taxon>Ktedonobacterales</taxon>
        <taxon>Dictyobacteraceae</taxon>
        <taxon>Dictyobacter</taxon>
    </lineage>
</organism>
<evidence type="ECO:0000256" key="1">
    <source>
        <dbReference type="ARBA" id="ARBA00022490"/>
    </source>
</evidence>
<comment type="function">
    <text evidence="5">Catalyzes the NADPH-dependent reduction of 7-cyano-7-deazaguanine (preQ0) to 7-aminomethyl-7-deazaguanine (preQ1).</text>
</comment>
<comment type="catalytic activity">
    <reaction evidence="5">
        <text>7-aminomethyl-7-carbaguanine + 2 NADP(+) = 7-cyano-7-carbaguanine + 2 NADPH + 3 H(+)</text>
        <dbReference type="Rhea" id="RHEA:13409"/>
        <dbReference type="ChEBI" id="CHEBI:15378"/>
        <dbReference type="ChEBI" id="CHEBI:45075"/>
        <dbReference type="ChEBI" id="CHEBI:57783"/>
        <dbReference type="ChEBI" id="CHEBI:58349"/>
        <dbReference type="ChEBI" id="CHEBI:58703"/>
        <dbReference type="EC" id="1.7.1.13"/>
    </reaction>
</comment>
<feature type="active site" description="Thioimide intermediate" evidence="5">
    <location>
        <position position="48"/>
    </location>
</feature>
<evidence type="ECO:0000256" key="3">
    <source>
        <dbReference type="ARBA" id="ARBA00022857"/>
    </source>
</evidence>
<proteinExistence type="inferred from homology"/>
<dbReference type="InterPro" id="IPR050084">
    <property type="entry name" value="NADPH_dep_7-cyano-7-deazaG_red"/>
</dbReference>
<evidence type="ECO:0000256" key="5">
    <source>
        <dbReference type="HAMAP-Rule" id="MF_00818"/>
    </source>
</evidence>
<dbReference type="InterPro" id="IPR043133">
    <property type="entry name" value="GTP-CH-I_C/QueF"/>
</dbReference>
<comment type="subcellular location">
    <subcellularLocation>
        <location evidence="5">Cytoplasm</location>
    </subcellularLocation>
</comment>
<keyword evidence="2 5" id="KW-0671">Queuosine biosynthesis</keyword>
<dbReference type="SUPFAM" id="SSF55620">
    <property type="entry name" value="Tetrahydrobiopterin biosynthesis enzymes-like"/>
    <property type="match status" value="1"/>
</dbReference>
<dbReference type="HAMAP" id="MF_00818">
    <property type="entry name" value="QueF_type1"/>
    <property type="match status" value="1"/>
</dbReference>
<name>A0A5A5T673_9CHLR</name>
<feature type="active site" description="Proton donor" evidence="5">
    <location>
        <position position="55"/>
    </location>
</feature>
<dbReference type="EMBL" id="BIXY01000004">
    <property type="protein sequence ID" value="GCF06950.1"/>
    <property type="molecule type" value="Genomic_DNA"/>
</dbReference>
<keyword evidence="4 5" id="KW-0560">Oxidoreductase</keyword>
<dbReference type="OrthoDB" id="9795077at2"/>
<dbReference type="Proteomes" id="UP000322530">
    <property type="component" value="Unassembled WGS sequence"/>
</dbReference>
<sequence>MAESEQDRIPGRYGFDEIASSHLEAWPNSYQDRDYVTHFEIPEFTCLCPRSGFPDFATIIVDYVPDASVVELKSLKLYINAYRNRQISHEASANAILDDLVTLLSPRWMRVVGDFTVRGNIKTVITTEYARPEYQGPRPALTRYLPAIG</sequence>
<dbReference type="EC" id="1.7.1.13" evidence="5"/>
<comment type="caution">
    <text evidence="6">The sequence shown here is derived from an EMBL/GenBank/DDBJ whole genome shotgun (WGS) entry which is preliminary data.</text>
</comment>
<dbReference type="AlphaFoldDB" id="A0A5A5T673"/>